<gene>
    <name evidence="10" type="ORF">AC579_8760</name>
</gene>
<dbReference type="GO" id="GO:0006405">
    <property type="term" value="P:RNA export from nucleus"/>
    <property type="evidence" value="ECO:0007669"/>
    <property type="project" value="TreeGrafter"/>
</dbReference>
<keyword evidence="6" id="KW-0906">Nuclear pore complex</keyword>
<dbReference type="InterPro" id="IPR048883">
    <property type="entry name" value="Nup188_N-subdom_III"/>
</dbReference>
<protein>
    <submittedName>
        <fullName evidence="10">Uncharacterized protein</fullName>
    </submittedName>
</protein>
<keyword evidence="2" id="KW-0813">Transport</keyword>
<dbReference type="Proteomes" id="UP000073492">
    <property type="component" value="Unassembled WGS sequence"/>
</dbReference>
<evidence type="ECO:0000256" key="2">
    <source>
        <dbReference type="ARBA" id="ARBA00022448"/>
    </source>
</evidence>
<dbReference type="GO" id="GO:0017056">
    <property type="term" value="F:structural constituent of nuclear pore"/>
    <property type="evidence" value="ECO:0007669"/>
    <property type="project" value="InterPro"/>
</dbReference>
<feature type="domain" description="Nucleoporin Nup188 N-terminal subdomain III" evidence="9">
    <location>
        <begin position="1081"/>
        <end position="1192"/>
    </location>
</feature>
<accession>A0A139IWU3</accession>
<dbReference type="GO" id="GO:0044611">
    <property type="term" value="C:nuclear pore inner ring"/>
    <property type="evidence" value="ECO:0007669"/>
    <property type="project" value="TreeGrafter"/>
</dbReference>
<keyword evidence="4" id="KW-0653">Protein transport</keyword>
<dbReference type="OrthoDB" id="102511at2759"/>
<dbReference type="STRING" id="113226.A0A139IWU3"/>
<feature type="domain" description="Nuclear pore protein Nup188 C-terminal" evidence="8">
    <location>
        <begin position="1496"/>
        <end position="1860"/>
    </location>
</feature>
<sequence length="1867" mass="205195">MSNGTESSYFPALDKCLAGEVPLISWRTAYRAICDEESAVDNSLLENFFNDSETINFLSTALDPFPEPNARTASDLDTKTAPINVSQTQNGDYNLEQIKTDAKWLSKEMKIEELAALRVAIVEWQERPADQLLNTAFNGTSGFSGSLELASSVVGRSIVDSPMPLATAAHPPLQFDDENVRRERLLNVYLSELNHLRKISADLVSRSAVSKTSLQGENIGAFRQPERPSWVDDAAAKVAESMCPGNDRTVSEAFIGRCIARLDKILDHTEIHTSWPKIFADDEKAPSYIDSLYGELVCAFRLLLAALYSFDGIPSGMSVRAWFSLMQKHEYLRAGKPMLVNVDTSILQLLISIISVDILKIQLAVGEIMNAAGIETATVKGSHYVNDERCLSEVNIDLHNAAVAQVSVAAPAVLAWSIITSVIRDIAQIHQDLRESREDGEGLALARRSSARRASRDGSSEFEKLYFLLSSQTELEDYREDPPRHFLGDAVDGMRVFSLIRVLSDTVGAVYSSLSEAGTAFICKETLLDLTRDGTPFVQYDAEIMEAILSFVSPSYQFPASREQAAVLAEKLLLDGDQLRPNIFEEALRRYPYELSPMLRLCTALADAESRNRIDAGVPGIAEQLQRLQCFTQETPARFHNYELENEDDGMNSMRLTEALPVLVSHSPAALYGQQRQLTAGDGADVPVEWIIPVDTPGTITREERPLVLTLRYEHSALEYLSVLLSTFVASSELSPLTQNANLDRYTAADIVSLFTALLSATLRRESNAEDAKNLLESMGAALRQSQDLVSIIADIFESELLSHLDQVAQEGSLELVTACAEFWIVLARFSPERVWAVLAKSSLLGIVDGATSLASVVGGSEVALGQYRFLKACVELHALLVDDAISGLLKRKLKPQSKSRMQNDEAMETTPERTMSAVLNACQRILLDAFQNFPDWKFVNAEEKCTITICLLKSFTKLLKSTYGLDVAKEPSKRLTYVLAPAASSLLSTCCPNTDNSPLINTFSRTLFEALPVAGDGLPVLGRRLLIEQTCSLFGFLTVLLRTAKSGVDLLAVKKAKFNSSIMHDEVLEEDDELKTEMRRQMGNQRASMLANGVLKSMPTMASLLASDHAFKSGLFELLSDLVKSVSAASDDPPSILAQLDPIAAKAFLQVMTQLDRPLCDVQVERRAWDFLSVVMDSKQQWFAIYLLTGNLPKSRSHRRNSDPIQGKPILRYLLDQVASISTLSPERAVGMLQFLAVAQRTWVWATNELRSHPDFLKNTLAWLENLQEPPKKPSAAIMVISARECEMASYLCEILAIHLHASLEIGDKTVLKALVPKLGYLRKHGAGVTAFNIDLHHGLASSLNKVFRGAELGDFKRTSVNPAPLGEDYFYDKDIAASVFQHYKSWHGIGGKADQGYASEFSRANANISFLHAQTALLKSWKTLATTLCECTDDDSTLQVELAKTAENCLLFNAQYDTRQPGVADVLQMRIDLAFVLVSKLVSLKLQDDTMKALLPAAWDLVSRSPVDYDVASAPEDVRYYRQLLQTLYLTVQPHNYIKSKNEMQYLPPATASCLISIVNKTIAPGFRALCGNLHNDIVLALPADFALLTALLRAIVAVPGISSIQTMLSDIVADSSLIRGALSLYSWADQLSEATTSSSDPIYGEIAVMFLLALSTVRPIAEQMALQGVLTHLASGNLSNYFRKPGGKGPFDEPQRMFMIWTEGFLPLCLNLLDAVGPPIAADASVFLNSFPEQLRRAEVSLQNETPSPRNPRAGAVTLGLIAEAHSLAMISVILKSDVARGAAEGIDANAVPELDYDVEVVKGLVEALSRSKRSLHDRITAVSPLEERWMKTNVTGASDNLLVEKVLREVGSFLECFAGDGDA</sequence>
<dbReference type="PANTHER" id="PTHR31431:SF1">
    <property type="entry name" value="NUCLEOPORIN NUP188"/>
    <property type="match status" value="1"/>
</dbReference>
<name>A0A139IWU3_9PEZI</name>
<comment type="subcellular location">
    <subcellularLocation>
        <location evidence="1">Nucleus</location>
        <location evidence="1">Nuclear pore complex</location>
    </subcellularLocation>
</comment>
<evidence type="ECO:0000256" key="5">
    <source>
        <dbReference type="ARBA" id="ARBA00023010"/>
    </source>
</evidence>
<evidence type="ECO:0000313" key="10">
    <source>
        <dbReference type="EMBL" id="KXT19054.1"/>
    </source>
</evidence>
<reference evidence="10 11" key="1">
    <citation type="submission" date="2015-07" db="EMBL/GenBank/DDBJ databases">
        <title>Comparative genomics of the Sigatoka disease complex on banana suggests a link between parallel evolutionary changes in Pseudocercospora fijiensis and Pseudocercospora eumusae and increased virulence on the banana host.</title>
        <authorList>
            <person name="Chang T.-C."/>
            <person name="Salvucci A."/>
            <person name="Crous P.W."/>
            <person name="Stergiopoulos I."/>
        </authorList>
    </citation>
    <scope>NUCLEOTIDE SEQUENCE [LARGE SCALE GENOMIC DNA]</scope>
    <source>
        <strain evidence="10 11">CBS 116634</strain>
    </source>
</reference>
<dbReference type="EMBL" id="LFZO01000001">
    <property type="protein sequence ID" value="KXT19054.1"/>
    <property type="molecule type" value="Genomic_DNA"/>
</dbReference>
<keyword evidence="5" id="KW-0811">Translocation</keyword>
<feature type="domain" description="Nucleoporin Nup188 N-terminal subdomain III" evidence="9">
    <location>
        <begin position="743"/>
        <end position="995"/>
    </location>
</feature>
<proteinExistence type="predicted"/>
<dbReference type="Pfam" id="PF21093">
    <property type="entry name" value="Nup188_N-subdom_III"/>
    <property type="match status" value="2"/>
</dbReference>
<organism evidence="10 11">
    <name type="scientific">Pseudocercospora musae</name>
    <dbReference type="NCBI Taxonomy" id="113226"/>
    <lineage>
        <taxon>Eukaryota</taxon>
        <taxon>Fungi</taxon>
        <taxon>Dikarya</taxon>
        <taxon>Ascomycota</taxon>
        <taxon>Pezizomycotina</taxon>
        <taxon>Dothideomycetes</taxon>
        <taxon>Dothideomycetidae</taxon>
        <taxon>Mycosphaerellales</taxon>
        <taxon>Mycosphaerellaceae</taxon>
        <taxon>Pseudocercospora</taxon>
    </lineage>
</organism>
<keyword evidence="3" id="KW-0509">mRNA transport</keyword>
<evidence type="ECO:0000256" key="1">
    <source>
        <dbReference type="ARBA" id="ARBA00004567"/>
    </source>
</evidence>
<keyword evidence="7" id="KW-0539">Nucleus</keyword>
<evidence type="ECO:0000259" key="8">
    <source>
        <dbReference type="Pfam" id="PF18378"/>
    </source>
</evidence>
<dbReference type="Gene3D" id="1.25.10.70">
    <property type="match status" value="1"/>
</dbReference>
<keyword evidence="11" id="KW-1185">Reference proteome</keyword>
<evidence type="ECO:0000256" key="4">
    <source>
        <dbReference type="ARBA" id="ARBA00022927"/>
    </source>
</evidence>
<dbReference type="InterPro" id="IPR044840">
    <property type="entry name" value="Nup188"/>
</dbReference>
<evidence type="ECO:0000256" key="3">
    <source>
        <dbReference type="ARBA" id="ARBA00022816"/>
    </source>
</evidence>
<evidence type="ECO:0000256" key="6">
    <source>
        <dbReference type="ARBA" id="ARBA00023132"/>
    </source>
</evidence>
<comment type="caution">
    <text evidence="10">The sequence shown here is derived from an EMBL/GenBank/DDBJ whole genome shotgun (WGS) entry which is preliminary data.</text>
</comment>
<dbReference type="PANTHER" id="PTHR31431">
    <property type="entry name" value="NUCLEOPORIN NUP188 HOMOLOG"/>
    <property type="match status" value="1"/>
</dbReference>
<evidence type="ECO:0000313" key="11">
    <source>
        <dbReference type="Proteomes" id="UP000073492"/>
    </source>
</evidence>
<evidence type="ECO:0000256" key="7">
    <source>
        <dbReference type="ARBA" id="ARBA00023242"/>
    </source>
</evidence>
<dbReference type="InterPro" id="IPR041634">
    <property type="entry name" value="Nup188_C"/>
</dbReference>
<evidence type="ECO:0000259" key="9">
    <source>
        <dbReference type="Pfam" id="PF21093"/>
    </source>
</evidence>
<dbReference type="Pfam" id="PF18378">
    <property type="entry name" value="Nup188_C"/>
    <property type="match status" value="1"/>
</dbReference>
<dbReference type="GO" id="GO:0006606">
    <property type="term" value="P:protein import into nucleus"/>
    <property type="evidence" value="ECO:0007669"/>
    <property type="project" value="TreeGrafter"/>
</dbReference>
<dbReference type="GO" id="GO:0051028">
    <property type="term" value="P:mRNA transport"/>
    <property type="evidence" value="ECO:0007669"/>
    <property type="project" value="UniProtKB-KW"/>
</dbReference>